<accession>A0A8W8NTY5</accession>
<dbReference type="Proteomes" id="UP000005408">
    <property type="component" value="Unassembled WGS sequence"/>
</dbReference>
<feature type="compositionally biased region" description="Polar residues" evidence="1">
    <location>
        <begin position="330"/>
        <end position="340"/>
    </location>
</feature>
<name>A0A8W8NTY5_MAGGI</name>
<feature type="compositionally biased region" description="Basic and acidic residues" evidence="1">
    <location>
        <begin position="288"/>
        <end position="299"/>
    </location>
</feature>
<dbReference type="EnsemblMetazoa" id="G8148.1">
    <property type="protein sequence ID" value="G8148.1:cds"/>
    <property type="gene ID" value="G8148"/>
</dbReference>
<feature type="compositionally biased region" description="Basic and acidic residues" evidence="1">
    <location>
        <begin position="341"/>
        <end position="364"/>
    </location>
</feature>
<feature type="region of interest" description="Disordered" evidence="1">
    <location>
        <begin position="288"/>
        <end position="312"/>
    </location>
</feature>
<keyword evidence="4" id="KW-1185">Reference proteome</keyword>
<feature type="region of interest" description="Disordered" evidence="1">
    <location>
        <begin position="330"/>
        <end position="425"/>
    </location>
</feature>
<feature type="transmembrane region" description="Helical" evidence="2">
    <location>
        <begin position="259"/>
        <end position="280"/>
    </location>
</feature>
<feature type="compositionally biased region" description="Polar residues" evidence="1">
    <location>
        <begin position="301"/>
        <end position="312"/>
    </location>
</feature>
<evidence type="ECO:0000256" key="2">
    <source>
        <dbReference type="SAM" id="Phobius"/>
    </source>
</evidence>
<proteinExistence type="predicted"/>
<sequence length="425" mass="48268">MNKCLCIDHNIPQFNRLPASDCNFKCGGSSEDIYLDNCGGEKAYNIYETQRVNLNSVELCLSLQCSPDDKRFIPQKCSLILQKVCENMTLPDNDFASNWTLSMKQCKTSKRSTYLWGDFDLNKPRQTCERIPYNLQLVWIGVARQPYTSIDQGWEINENQTDTFLKCQLCTNNNCCFKSCYDLAASSIFCETILDTSQRQETGNVTALHESFNFLSNHLTAKQQLPQHSTTENCDEAKLPSIKDTHQKSSASNDLALKISLPLIFGIIILLLSAVGVVFYRRRSKMTKTDRTTRAEVESIPKTNVDSKPNPVQNQSYFVLEQCSQKIQTVSCSPSESPYNKSEDGVYDHLRDKKSRKPEVEDTYQHASAGINRNMSEYDTMANTDNKKQEEDASYDYSHQDTSEHYGYNSPPNTLLTGNAYDIAN</sequence>
<evidence type="ECO:0000256" key="1">
    <source>
        <dbReference type="SAM" id="MobiDB-lite"/>
    </source>
</evidence>
<dbReference type="AlphaFoldDB" id="A0A8W8NTY5"/>
<keyword evidence="2" id="KW-1133">Transmembrane helix</keyword>
<keyword evidence="2" id="KW-0472">Membrane</keyword>
<protein>
    <submittedName>
        <fullName evidence="3">Uncharacterized protein</fullName>
    </submittedName>
</protein>
<keyword evidence="2" id="KW-0812">Transmembrane</keyword>
<reference evidence="3" key="1">
    <citation type="submission" date="2022-08" db="UniProtKB">
        <authorList>
            <consortium name="EnsemblMetazoa"/>
        </authorList>
    </citation>
    <scope>IDENTIFICATION</scope>
    <source>
        <strain evidence="3">05x7-T-G4-1.051#20</strain>
    </source>
</reference>
<organism evidence="3 4">
    <name type="scientific">Magallana gigas</name>
    <name type="common">Pacific oyster</name>
    <name type="synonym">Crassostrea gigas</name>
    <dbReference type="NCBI Taxonomy" id="29159"/>
    <lineage>
        <taxon>Eukaryota</taxon>
        <taxon>Metazoa</taxon>
        <taxon>Spiralia</taxon>
        <taxon>Lophotrochozoa</taxon>
        <taxon>Mollusca</taxon>
        <taxon>Bivalvia</taxon>
        <taxon>Autobranchia</taxon>
        <taxon>Pteriomorphia</taxon>
        <taxon>Ostreida</taxon>
        <taxon>Ostreoidea</taxon>
        <taxon>Ostreidae</taxon>
        <taxon>Magallana</taxon>
    </lineage>
</organism>
<evidence type="ECO:0000313" key="4">
    <source>
        <dbReference type="Proteomes" id="UP000005408"/>
    </source>
</evidence>
<evidence type="ECO:0000313" key="3">
    <source>
        <dbReference type="EnsemblMetazoa" id="G8148.1:cds"/>
    </source>
</evidence>
<feature type="compositionally biased region" description="Polar residues" evidence="1">
    <location>
        <begin position="371"/>
        <end position="384"/>
    </location>
</feature>